<dbReference type="AlphaFoldDB" id="X1S0P0"/>
<feature type="region of interest" description="Disordered" evidence="1">
    <location>
        <begin position="1"/>
        <end position="31"/>
    </location>
</feature>
<protein>
    <submittedName>
        <fullName evidence="2">Uncharacterized protein</fullName>
    </submittedName>
</protein>
<feature type="non-terminal residue" evidence="2">
    <location>
        <position position="1"/>
    </location>
</feature>
<feature type="compositionally biased region" description="Basic and acidic residues" evidence="1">
    <location>
        <begin position="1"/>
        <end position="15"/>
    </location>
</feature>
<name>X1S0P0_9ZZZZ</name>
<gene>
    <name evidence="2" type="ORF">S12H4_01243</name>
</gene>
<organism evidence="2">
    <name type="scientific">marine sediment metagenome</name>
    <dbReference type="NCBI Taxonomy" id="412755"/>
    <lineage>
        <taxon>unclassified sequences</taxon>
        <taxon>metagenomes</taxon>
        <taxon>ecological metagenomes</taxon>
    </lineage>
</organism>
<proteinExistence type="predicted"/>
<evidence type="ECO:0000313" key="2">
    <source>
        <dbReference type="EMBL" id="GAI61359.1"/>
    </source>
</evidence>
<dbReference type="EMBL" id="BARW01000233">
    <property type="protein sequence ID" value="GAI61359.1"/>
    <property type="molecule type" value="Genomic_DNA"/>
</dbReference>
<accession>X1S0P0</accession>
<reference evidence="2" key="1">
    <citation type="journal article" date="2014" name="Front. Microbiol.">
        <title>High frequency of phylogenetically diverse reductive dehalogenase-homologous genes in deep subseafloor sedimentary metagenomes.</title>
        <authorList>
            <person name="Kawai M."/>
            <person name="Futagami T."/>
            <person name="Toyoda A."/>
            <person name="Takaki Y."/>
            <person name="Nishi S."/>
            <person name="Hori S."/>
            <person name="Arai W."/>
            <person name="Tsubouchi T."/>
            <person name="Morono Y."/>
            <person name="Uchiyama I."/>
            <person name="Ito T."/>
            <person name="Fujiyama A."/>
            <person name="Inagaki F."/>
            <person name="Takami H."/>
        </authorList>
    </citation>
    <scope>NUCLEOTIDE SEQUENCE</scope>
    <source>
        <strain evidence="2">Expedition CK06-06</strain>
    </source>
</reference>
<feature type="compositionally biased region" description="Basic residues" evidence="1">
    <location>
        <begin position="22"/>
        <end position="31"/>
    </location>
</feature>
<comment type="caution">
    <text evidence="2">The sequence shown here is derived from an EMBL/GenBank/DDBJ whole genome shotgun (WGS) entry which is preliminary data.</text>
</comment>
<sequence length="31" mass="3610">QSENRPDSNEDDTNKHQSSPRVSKKIKVRND</sequence>
<evidence type="ECO:0000256" key="1">
    <source>
        <dbReference type="SAM" id="MobiDB-lite"/>
    </source>
</evidence>